<dbReference type="InterPro" id="IPR004291">
    <property type="entry name" value="Transposase_IS66_central"/>
</dbReference>
<evidence type="ECO:0000259" key="1">
    <source>
        <dbReference type="Pfam" id="PF03050"/>
    </source>
</evidence>
<sequence>MAKTRLPRLRPFPSDGSIEIDNSRAECAMRACVLGGKDALFAGSQSG</sequence>
<accession>A0A2Y9BY53</accession>
<dbReference type="AlphaFoldDB" id="A0A2Y9BY53"/>
<reference evidence="2 4" key="3">
    <citation type="submission" date="2018-03" db="EMBL/GenBank/DDBJ databases">
        <title>Genomic Encyclopedia of Archaeal and Bacterial Type Strains, Phase II (KMG-II): from individual species to whole genera.</title>
        <authorList>
            <person name="Goeker M."/>
        </authorList>
    </citation>
    <scope>NUCLEOTIDE SEQUENCE [LARGE SCALE GENOMIC DNA]</scope>
    <source>
        <strain evidence="2 4">DSM 25227</strain>
    </source>
</reference>
<protein>
    <submittedName>
        <fullName evidence="3">Transposase IS66 family protein</fullName>
    </submittedName>
</protein>
<dbReference type="Proteomes" id="UP000245839">
    <property type="component" value="Unassembled WGS sequence"/>
</dbReference>
<dbReference type="EMBL" id="QGDJ01000002">
    <property type="protein sequence ID" value="PWJ21416.1"/>
    <property type="molecule type" value="Genomic_DNA"/>
</dbReference>
<reference evidence="3" key="1">
    <citation type="submission" date="2016-10" db="EMBL/GenBank/DDBJ databases">
        <authorList>
            <person name="Cai Z."/>
        </authorList>
    </citation>
    <scope>NUCLEOTIDE SEQUENCE [LARGE SCALE GENOMIC DNA]</scope>
    <source>
        <strain evidence="3">DSM 25227</strain>
    </source>
</reference>
<evidence type="ECO:0000313" key="5">
    <source>
        <dbReference type="Proteomes" id="UP000251571"/>
    </source>
</evidence>
<evidence type="ECO:0000313" key="3">
    <source>
        <dbReference type="EMBL" id="SSA42022.1"/>
    </source>
</evidence>
<proteinExistence type="predicted"/>
<name>A0A2Y9BY53_9RHOB</name>
<reference evidence="5" key="2">
    <citation type="submission" date="2016-10" db="EMBL/GenBank/DDBJ databases">
        <authorList>
            <person name="Varghese N."/>
            <person name="Submissions S."/>
        </authorList>
    </citation>
    <scope>NUCLEOTIDE SEQUENCE [LARGE SCALE GENOMIC DNA]</scope>
    <source>
        <strain evidence="5">DSM 25227</strain>
    </source>
</reference>
<dbReference type="EMBL" id="UETC01000002">
    <property type="protein sequence ID" value="SSA42022.1"/>
    <property type="molecule type" value="Genomic_DNA"/>
</dbReference>
<organism evidence="3 5">
    <name type="scientific">Jannaschia seohaensis</name>
    <dbReference type="NCBI Taxonomy" id="475081"/>
    <lineage>
        <taxon>Bacteria</taxon>
        <taxon>Pseudomonadati</taxon>
        <taxon>Pseudomonadota</taxon>
        <taxon>Alphaproteobacteria</taxon>
        <taxon>Rhodobacterales</taxon>
        <taxon>Roseobacteraceae</taxon>
        <taxon>Jannaschia</taxon>
    </lineage>
</organism>
<dbReference type="RefSeq" id="WP_109563722.1">
    <property type="nucleotide sequence ID" value="NZ_QGDJ01000002.1"/>
</dbReference>
<evidence type="ECO:0000313" key="2">
    <source>
        <dbReference type="EMBL" id="PWJ21416.1"/>
    </source>
</evidence>
<keyword evidence="4" id="KW-1185">Reference proteome</keyword>
<gene>
    <name evidence="2" type="ORF">BCF38_102669</name>
    <name evidence="3" type="ORF">SAMN05421539_102669</name>
</gene>
<dbReference type="OrthoDB" id="9800877at2"/>
<feature type="domain" description="Transposase IS66 central" evidence="1">
    <location>
        <begin position="3"/>
        <end position="47"/>
    </location>
</feature>
<dbReference type="Pfam" id="PF03050">
    <property type="entry name" value="DDE_Tnp_IS66"/>
    <property type="match status" value="1"/>
</dbReference>
<dbReference type="Proteomes" id="UP000251571">
    <property type="component" value="Unassembled WGS sequence"/>
</dbReference>
<evidence type="ECO:0000313" key="4">
    <source>
        <dbReference type="Proteomes" id="UP000245839"/>
    </source>
</evidence>